<dbReference type="GO" id="GO:0003887">
    <property type="term" value="F:DNA-directed DNA polymerase activity"/>
    <property type="evidence" value="ECO:0007669"/>
    <property type="project" value="UniProtKB-KW"/>
</dbReference>
<dbReference type="CDD" id="cd07436">
    <property type="entry name" value="PHP_PolX"/>
    <property type="match status" value="1"/>
</dbReference>
<gene>
    <name evidence="10" type="ORF">SAMN05660835_01248</name>
</gene>
<dbReference type="InterPro" id="IPR003141">
    <property type="entry name" value="Pol/His_phosphatase_N"/>
</dbReference>
<dbReference type="GO" id="GO:0003677">
    <property type="term" value="F:DNA binding"/>
    <property type="evidence" value="ECO:0007669"/>
    <property type="project" value="InterPro"/>
</dbReference>
<dbReference type="EC" id="2.7.7.7" evidence="1"/>
<dbReference type="SUPFAM" id="SSF47802">
    <property type="entry name" value="DNA polymerase beta, N-terminal domain-like"/>
    <property type="match status" value="1"/>
</dbReference>
<evidence type="ECO:0000256" key="3">
    <source>
        <dbReference type="ARBA" id="ARBA00022695"/>
    </source>
</evidence>
<dbReference type="GO" id="GO:0042578">
    <property type="term" value="F:phosphoric ester hydrolase activity"/>
    <property type="evidence" value="ECO:0007669"/>
    <property type="project" value="TreeGrafter"/>
</dbReference>
<dbReference type="Pfam" id="PF02811">
    <property type="entry name" value="PHP"/>
    <property type="match status" value="1"/>
</dbReference>
<dbReference type="EMBL" id="FMYU01000008">
    <property type="protein sequence ID" value="SDC71929.1"/>
    <property type="molecule type" value="Genomic_DNA"/>
</dbReference>
<dbReference type="RefSeq" id="WP_092128971.1">
    <property type="nucleotide sequence ID" value="NZ_FMYU01000008.1"/>
</dbReference>
<dbReference type="PRINTS" id="PR00870">
    <property type="entry name" value="DNAPOLXBETA"/>
</dbReference>
<keyword evidence="6" id="KW-0234">DNA repair</keyword>
<evidence type="ECO:0000259" key="8">
    <source>
        <dbReference type="SMART" id="SM00481"/>
    </source>
</evidence>
<sequence>MKFQDNEKIASIFETIADALEFLNENAFKIRAYRNAAESIRNLNESITEIYSKPNPKKIEGVGKDLEQKIKEYIQTQKVAYLDELLEKVPYTLFRLKDIRGLGPRTLYKMFEKYRVRTLEDIKKLVFENDELKDISLLEKSIKKIREGIQLYEEGQSRFPLGVAYPIAKDLVDRVYKIDNVKKVEIAGSVRRGKETVGDLDILICTKDFNSVSKALANLEHKQIIAMGDTKVSLLLSNNMQVDFRLVNEDSFASALQYFSGSKEHNVRLRDIAIKKGFKLNEYGLFEKDKKIETKTEEDIYNALGLCYIKPTLRENKGEIEACLANKLPNVVELGDIKGDLHVHTNYSDGLMSLEEVIQEAIKRNYDYIAITDHSVSSYVANGLSVERLYDQLNEIDKLKDKYKGKIHILAGSEVDIKQNGELDFNDNVLKDLDIVIASIHQGFANSKEINTKRIISAIENPYVNIIAHPTGRLIGQRAPYEIDIQKIAEYAAKHKTALEINSFYLRLDLNDEHARLAKNAGAKICINTDTHTKENLDYMIYGVLTAQRGWIEKSDCLNTLNYSQLKQFLKKH</sequence>
<dbReference type="Gene3D" id="1.10.150.110">
    <property type="entry name" value="DNA polymerase beta, N-terminal domain-like"/>
    <property type="match status" value="1"/>
</dbReference>
<dbReference type="Gene3D" id="3.20.20.140">
    <property type="entry name" value="Metal-dependent hydrolases"/>
    <property type="match status" value="1"/>
</dbReference>
<evidence type="ECO:0000256" key="5">
    <source>
        <dbReference type="ARBA" id="ARBA00022932"/>
    </source>
</evidence>
<dbReference type="SMART" id="SM00481">
    <property type="entry name" value="POLIIIAc"/>
    <property type="match status" value="1"/>
</dbReference>
<feature type="domain" description="Polymerase/histidinol phosphatase N-terminal" evidence="8">
    <location>
        <begin position="339"/>
        <end position="419"/>
    </location>
</feature>
<dbReference type="CDD" id="cd00141">
    <property type="entry name" value="NT_POLXc"/>
    <property type="match status" value="1"/>
</dbReference>
<dbReference type="InterPro" id="IPR043519">
    <property type="entry name" value="NT_sf"/>
</dbReference>
<evidence type="ECO:0000259" key="9">
    <source>
        <dbReference type="SMART" id="SM00483"/>
    </source>
</evidence>
<feature type="domain" description="DNA-directed DNA polymerase X" evidence="9">
    <location>
        <begin position="4"/>
        <end position="315"/>
    </location>
</feature>
<dbReference type="InterPro" id="IPR022311">
    <property type="entry name" value="PolX-like"/>
</dbReference>
<keyword evidence="5" id="KW-0239">DNA-directed DNA polymerase</keyword>
<dbReference type="Proteomes" id="UP000199411">
    <property type="component" value="Unassembled WGS sequence"/>
</dbReference>
<evidence type="ECO:0000313" key="10">
    <source>
        <dbReference type="EMBL" id="SDC71929.1"/>
    </source>
</evidence>
<dbReference type="InterPro" id="IPR010996">
    <property type="entry name" value="HHH_MUS81"/>
</dbReference>
<keyword evidence="4" id="KW-0227">DNA damage</keyword>
<keyword evidence="2" id="KW-0808">Transferase</keyword>
<dbReference type="Gene3D" id="3.30.210.10">
    <property type="entry name" value="DNA polymerase, thumb domain"/>
    <property type="match status" value="1"/>
</dbReference>
<keyword evidence="3" id="KW-0548">Nucleotidyltransferase</keyword>
<dbReference type="SMART" id="SM00483">
    <property type="entry name" value="POLXc"/>
    <property type="match status" value="1"/>
</dbReference>
<dbReference type="InterPro" id="IPR002008">
    <property type="entry name" value="DNA_pol_X_beta-like"/>
</dbReference>
<dbReference type="InterPro" id="IPR037160">
    <property type="entry name" value="DNA_Pol_thumb_sf"/>
</dbReference>
<dbReference type="InterPro" id="IPR047967">
    <property type="entry name" value="PolX_PHP"/>
</dbReference>
<evidence type="ECO:0000256" key="6">
    <source>
        <dbReference type="ARBA" id="ARBA00023204"/>
    </source>
</evidence>
<dbReference type="FunFam" id="3.20.20.140:FF:000047">
    <property type="entry name" value="PHP domain-containing protein"/>
    <property type="match status" value="1"/>
</dbReference>
<protein>
    <recommendedName>
        <fullName evidence="1">DNA-directed DNA polymerase</fullName>
        <ecNumber evidence="1">2.7.7.7</ecNumber>
    </recommendedName>
</protein>
<dbReference type="PANTHER" id="PTHR36928:SF1">
    <property type="entry name" value="PHOSPHATASE YCDX-RELATED"/>
    <property type="match status" value="1"/>
</dbReference>
<dbReference type="SUPFAM" id="SSF89550">
    <property type="entry name" value="PHP domain-like"/>
    <property type="match status" value="1"/>
</dbReference>
<dbReference type="InterPro" id="IPR050243">
    <property type="entry name" value="PHP_phosphatase"/>
</dbReference>
<keyword evidence="11" id="KW-1185">Reference proteome</keyword>
<dbReference type="Pfam" id="PF14792">
    <property type="entry name" value="DNA_pol_B_palm"/>
    <property type="match status" value="1"/>
</dbReference>
<dbReference type="SUPFAM" id="SSF81301">
    <property type="entry name" value="Nucleotidyltransferase"/>
    <property type="match status" value="1"/>
</dbReference>
<evidence type="ECO:0000256" key="4">
    <source>
        <dbReference type="ARBA" id="ARBA00022763"/>
    </source>
</evidence>
<dbReference type="Pfam" id="PF14716">
    <property type="entry name" value="HHH_8"/>
    <property type="match status" value="1"/>
</dbReference>
<dbReference type="InterPro" id="IPR027421">
    <property type="entry name" value="DNA_pol_lamdba_lyase_dom_sf"/>
</dbReference>
<dbReference type="InterPro" id="IPR004013">
    <property type="entry name" value="PHP_dom"/>
</dbReference>
<dbReference type="PANTHER" id="PTHR36928">
    <property type="entry name" value="PHOSPHATASE YCDX-RELATED"/>
    <property type="match status" value="1"/>
</dbReference>
<dbReference type="InterPro" id="IPR016195">
    <property type="entry name" value="Pol/histidinol_Pase-like"/>
</dbReference>
<evidence type="ECO:0000256" key="1">
    <source>
        <dbReference type="ARBA" id="ARBA00012417"/>
    </source>
</evidence>
<dbReference type="InterPro" id="IPR029398">
    <property type="entry name" value="PolB_thumb"/>
</dbReference>
<dbReference type="Gene3D" id="3.30.460.10">
    <property type="entry name" value="Beta Polymerase, domain 2"/>
    <property type="match status" value="1"/>
</dbReference>
<evidence type="ECO:0000313" key="11">
    <source>
        <dbReference type="Proteomes" id="UP000199411"/>
    </source>
</evidence>
<dbReference type="NCBIfam" id="NF006375">
    <property type="entry name" value="PRK08609.1"/>
    <property type="match status" value="1"/>
</dbReference>
<name>A0A1G6NVU7_9BACT</name>
<dbReference type="Gene3D" id="1.10.150.20">
    <property type="entry name" value="5' to 3' exonuclease, C-terminal subdomain"/>
    <property type="match status" value="1"/>
</dbReference>
<dbReference type="GO" id="GO:0006281">
    <property type="term" value="P:DNA repair"/>
    <property type="evidence" value="ECO:0007669"/>
    <property type="project" value="UniProtKB-KW"/>
</dbReference>
<dbReference type="PIRSF" id="PIRSF005047">
    <property type="entry name" value="UCP005047_YshC"/>
    <property type="match status" value="1"/>
</dbReference>
<evidence type="ECO:0000256" key="7">
    <source>
        <dbReference type="ARBA" id="ARBA00049244"/>
    </source>
</evidence>
<accession>A0A1G6NVU7</accession>
<organism evidence="10 11">
    <name type="scientific">Desulfurella multipotens</name>
    <dbReference type="NCBI Taxonomy" id="79269"/>
    <lineage>
        <taxon>Bacteria</taxon>
        <taxon>Pseudomonadati</taxon>
        <taxon>Campylobacterota</taxon>
        <taxon>Desulfurellia</taxon>
        <taxon>Desulfurellales</taxon>
        <taxon>Desulfurellaceae</taxon>
        <taxon>Desulfurella</taxon>
    </lineage>
</organism>
<dbReference type="GO" id="GO:0008270">
    <property type="term" value="F:zinc ion binding"/>
    <property type="evidence" value="ECO:0007669"/>
    <property type="project" value="TreeGrafter"/>
</dbReference>
<dbReference type="InterPro" id="IPR002054">
    <property type="entry name" value="DNA-dir_DNA_pol_X"/>
</dbReference>
<evidence type="ECO:0000256" key="2">
    <source>
        <dbReference type="ARBA" id="ARBA00022679"/>
    </source>
</evidence>
<comment type="catalytic activity">
    <reaction evidence="7">
        <text>DNA(n) + a 2'-deoxyribonucleoside 5'-triphosphate = DNA(n+1) + diphosphate</text>
        <dbReference type="Rhea" id="RHEA:22508"/>
        <dbReference type="Rhea" id="RHEA-COMP:17339"/>
        <dbReference type="Rhea" id="RHEA-COMP:17340"/>
        <dbReference type="ChEBI" id="CHEBI:33019"/>
        <dbReference type="ChEBI" id="CHEBI:61560"/>
        <dbReference type="ChEBI" id="CHEBI:173112"/>
        <dbReference type="EC" id="2.7.7.7"/>
    </reaction>
</comment>
<dbReference type="GO" id="GO:0005829">
    <property type="term" value="C:cytosol"/>
    <property type="evidence" value="ECO:0007669"/>
    <property type="project" value="TreeGrafter"/>
</dbReference>
<dbReference type="OrthoDB" id="9808747at2"/>
<proteinExistence type="predicted"/>
<dbReference type="AlphaFoldDB" id="A0A1G6NVU7"/>
<dbReference type="InterPro" id="IPR028207">
    <property type="entry name" value="DNA_pol_B_palm_palm"/>
</dbReference>
<dbReference type="Pfam" id="PF14791">
    <property type="entry name" value="DNA_pol_B_thumb"/>
    <property type="match status" value="1"/>
</dbReference>
<reference evidence="11" key="1">
    <citation type="submission" date="2016-10" db="EMBL/GenBank/DDBJ databases">
        <authorList>
            <person name="Varghese N."/>
            <person name="Submissions S."/>
        </authorList>
    </citation>
    <scope>NUCLEOTIDE SEQUENCE [LARGE SCALE GENOMIC DNA]</scope>
    <source>
        <strain evidence="11">DSM 8415</strain>
    </source>
</reference>